<dbReference type="OrthoDB" id="532500at2759"/>
<dbReference type="GO" id="GO:0005730">
    <property type="term" value="C:nucleolus"/>
    <property type="evidence" value="ECO:0007669"/>
    <property type="project" value="UniProtKB-SubCell"/>
</dbReference>
<evidence type="ECO:0000256" key="5">
    <source>
        <dbReference type="ARBA" id="ARBA00023242"/>
    </source>
</evidence>
<keyword evidence="7" id="KW-1185">Reference proteome</keyword>
<evidence type="ECO:0000256" key="3">
    <source>
        <dbReference type="ARBA" id="ARBA00022478"/>
    </source>
</evidence>
<keyword evidence="5" id="KW-0539">Nucleus</keyword>
<dbReference type="GO" id="GO:0003677">
    <property type="term" value="F:DNA binding"/>
    <property type="evidence" value="ECO:0007669"/>
    <property type="project" value="InterPro"/>
</dbReference>
<dbReference type="InterPro" id="IPR009668">
    <property type="entry name" value="RNA_pol-assoc_fac_A49-like"/>
</dbReference>
<dbReference type="PANTHER" id="PTHR14440">
    <property type="entry name" value="DNA-DIRECTED RNA POLYMERASE I SUBUNIT RPA49"/>
    <property type="match status" value="1"/>
</dbReference>
<evidence type="ECO:0000256" key="2">
    <source>
        <dbReference type="ARBA" id="ARBA00009430"/>
    </source>
</evidence>
<sequence length="189" mass="21078">MEATSKEQMISCLPFQTSSFVNDRMQQAAAAKDVNRLRELVYLAILMRFRTVRGKDVNADILNKLLWNPPPAIISGLLRRFTETVVDGKQQIHKITPRSKDKATNYALALALRIDDYNVDPAPLAADMEIGPIKIIEHLRSLGCRIEAVGRSASEAIGVSPAEAKAKRMRRAALTVPLSFPEPRKNRKT</sequence>
<comment type="subcellular location">
    <subcellularLocation>
        <location evidence="1">Nucleus</location>
        <location evidence="1">Nucleolus</location>
    </subcellularLocation>
</comment>
<keyword evidence="3" id="KW-0240">DNA-directed RNA polymerase</keyword>
<accession>A0A8H8DLF2</accession>
<evidence type="ECO:0000313" key="7">
    <source>
        <dbReference type="Proteomes" id="UP000673691"/>
    </source>
</evidence>
<evidence type="ECO:0000256" key="4">
    <source>
        <dbReference type="ARBA" id="ARBA00023163"/>
    </source>
</evidence>
<evidence type="ECO:0000256" key="1">
    <source>
        <dbReference type="ARBA" id="ARBA00004604"/>
    </source>
</evidence>
<gene>
    <name evidence="6" type="ORF">BJ554DRAFT_5530</name>
</gene>
<dbReference type="GO" id="GO:0000428">
    <property type="term" value="C:DNA-directed RNA polymerase complex"/>
    <property type="evidence" value="ECO:0007669"/>
    <property type="project" value="UniProtKB-KW"/>
</dbReference>
<dbReference type="AlphaFoldDB" id="A0A8H8DLF2"/>
<comment type="similarity">
    <text evidence="2">Belongs to the eukaryotic RPA49/POLR1E RNA polymerase subunit family.</text>
</comment>
<organism evidence="6 7">
    <name type="scientific">Olpidium bornovanus</name>
    <dbReference type="NCBI Taxonomy" id="278681"/>
    <lineage>
        <taxon>Eukaryota</taxon>
        <taxon>Fungi</taxon>
        <taxon>Fungi incertae sedis</taxon>
        <taxon>Olpidiomycota</taxon>
        <taxon>Olpidiomycotina</taxon>
        <taxon>Olpidiomycetes</taxon>
        <taxon>Olpidiales</taxon>
        <taxon>Olpidiaceae</taxon>
        <taxon>Olpidium</taxon>
    </lineage>
</organism>
<dbReference type="EMBL" id="JAEFCI010002527">
    <property type="protein sequence ID" value="KAG5462172.1"/>
    <property type="molecule type" value="Genomic_DNA"/>
</dbReference>
<dbReference type="Proteomes" id="UP000673691">
    <property type="component" value="Unassembled WGS sequence"/>
</dbReference>
<name>A0A8H8DLF2_9FUNG</name>
<dbReference type="Pfam" id="PF06870">
    <property type="entry name" value="RNA_pol_I_A49"/>
    <property type="match status" value="1"/>
</dbReference>
<keyword evidence="4" id="KW-0804">Transcription</keyword>
<comment type="caution">
    <text evidence="6">The sequence shown here is derived from an EMBL/GenBank/DDBJ whole genome shotgun (WGS) entry which is preliminary data.</text>
</comment>
<reference evidence="6 7" key="1">
    <citation type="journal article" name="Sci. Rep.">
        <title>Genome-scale phylogenetic analyses confirm Olpidium as the closest living zoosporic fungus to the non-flagellated, terrestrial fungi.</title>
        <authorList>
            <person name="Chang Y."/>
            <person name="Rochon D."/>
            <person name="Sekimoto S."/>
            <person name="Wang Y."/>
            <person name="Chovatia M."/>
            <person name="Sandor L."/>
            <person name="Salamov A."/>
            <person name="Grigoriev I.V."/>
            <person name="Stajich J.E."/>
            <person name="Spatafora J.W."/>
        </authorList>
    </citation>
    <scope>NUCLEOTIDE SEQUENCE [LARGE SCALE GENOMIC DNA]</scope>
    <source>
        <strain evidence="6">S191</strain>
    </source>
</reference>
<protein>
    <submittedName>
        <fullName evidence="6">RNA polymerase I associated factor, A49-like protein</fullName>
    </submittedName>
</protein>
<proteinExistence type="inferred from homology"/>
<dbReference type="GO" id="GO:0006351">
    <property type="term" value="P:DNA-templated transcription"/>
    <property type="evidence" value="ECO:0007669"/>
    <property type="project" value="InterPro"/>
</dbReference>
<evidence type="ECO:0000313" key="6">
    <source>
        <dbReference type="EMBL" id="KAG5462172.1"/>
    </source>
</evidence>